<reference evidence="5" key="1">
    <citation type="submission" date="2022-05" db="EMBL/GenBank/DDBJ databases">
        <title>The Musa troglodytarum L. genome provides insights into the mechanism of non-climacteric behaviour and enrichment of carotenoids.</title>
        <authorList>
            <person name="Wang J."/>
        </authorList>
    </citation>
    <scope>NUCLEOTIDE SEQUENCE</scope>
    <source>
        <tissue evidence="5">Leaf</tissue>
    </source>
</reference>
<evidence type="ECO:0000256" key="1">
    <source>
        <dbReference type="ARBA" id="ARBA00010820"/>
    </source>
</evidence>
<feature type="region of interest" description="Disordered" evidence="2">
    <location>
        <begin position="475"/>
        <end position="506"/>
    </location>
</feature>
<accession>A0A9E7HT05</accession>
<dbReference type="PANTHER" id="PTHR33826:SF4">
    <property type="entry name" value="F20B24.21"/>
    <property type="match status" value="1"/>
</dbReference>
<feature type="compositionally biased region" description="Low complexity" evidence="2">
    <location>
        <begin position="494"/>
        <end position="506"/>
    </location>
</feature>
<dbReference type="AlphaFoldDB" id="A0A9E7HT05"/>
<dbReference type="EMBL" id="CP097510">
    <property type="protein sequence ID" value="URE35649.1"/>
    <property type="molecule type" value="Genomic_DNA"/>
</dbReference>
<evidence type="ECO:0000313" key="6">
    <source>
        <dbReference type="Proteomes" id="UP001055439"/>
    </source>
</evidence>
<organism evidence="5 6">
    <name type="scientific">Musa troglodytarum</name>
    <name type="common">fe'i banana</name>
    <dbReference type="NCBI Taxonomy" id="320322"/>
    <lineage>
        <taxon>Eukaryota</taxon>
        <taxon>Viridiplantae</taxon>
        <taxon>Streptophyta</taxon>
        <taxon>Embryophyta</taxon>
        <taxon>Tracheophyta</taxon>
        <taxon>Spermatophyta</taxon>
        <taxon>Magnoliopsida</taxon>
        <taxon>Liliopsida</taxon>
        <taxon>Zingiberales</taxon>
        <taxon>Musaceae</taxon>
        <taxon>Musa</taxon>
    </lineage>
</organism>
<dbReference type="Pfam" id="PF23041">
    <property type="entry name" value="DUF7036"/>
    <property type="match status" value="1"/>
</dbReference>
<keyword evidence="6" id="KW-1185">Reference proteome</keyword>
<dbReference type="Proteomes" id="UP001055439">
    <property type="component" value="Chromosome 8"/>
</dbReference>
<feature type="domain" description="Glabrous enhancer-binding protein-like DBD" evidence="3">
    <location>
        <begin position="84"/>
        <end position="174"/>
    </location>
</feature>
<gene>
    <name evidence="5" type="ORF">MUK42_15942</name>
</gene>
<dbReference type="InterPro" id="IPR053932">
    <property type="entry name" value="GeBP-like_DBD"/>
</dbReference>
<evidence type="ECO:0000256" key="2">
    <source>
        <dbReference type="SAM" id="MobiDB-lite"/>
    </source>
</evidence>
<feature type="region of interest" description="Disordered" evidence="2">
    <location>
        <begin position="357"/>
        <end position="393"/>
    </location>
</feature>
<name>A0A9E7HT05_9LILI</name>
<feature type="region of interest" description="Disordered" evidence="2">
    <location>
        <begin position="177"/>
        <end position="205"/>
    </location>
</feature>
<evidence type="ECO:0000313" key="5">
    <source>
        <dbReference type="EMBL" id="URE35649.1"/>
    </source>
</evidence>
<proteinExistence type="inferred from homology"/>
<dbReference type="PANTHER" id="PTHR33826">
    <property type="entry name" value="F20B24.21"/>
    <property type="match status" value="1"/>
</dbReference>
<sequence length="559" mass="59567">MATLTPPNSIAPPPPDPRPPTTEDSPSTNGGPGGCSAPLNPSSSKPLPGPDEPASPAAAMSRRSDRKRKPREFGGRSSSGLRQMKVWSEPDEVALLEGALAFRSRTGALPKQPTVSAFFASIKTSIATHLTPEQVGYKLKRLKSKFVHSAAAGSSAVVTAHDRRICELSAEIWGEEAKQADGDAEEDGNGDMAPAATEEEDDVGREGDKYPFIREAVAEYGRCLSGVLLEKKLKLIDDSKGKLLEEKLRKQCEAEMELWAKRLDLLENDILEEIGIPNTKNVYVKLTNINGSTVTPPVTVEASVLSDMGSGSLLPDRMKQLAQVITRPNANNLGLNNSVFGKVKQVQLSSYLEHSLSMAPGPSPSGSPPVGNLYPEPPASLNPTLSPAPVPSDNHHRQPPCFCCHTFPIKNPMAYAPAPENGIQPDSQSASAPGPSRRNGDPFTNCFPCPSLAPNIGSSVHPYLPTLSGHLRHLASPPSLKAMGPTPKVHAKHSPSSPAASYASRPVQVSESGSRLSPATLLSYASSSLFSKAATYAFWEINLTRLLGLLIFQLVCGPR</sequence>
<dbReference type="InterPro" id="IPR055464">
    <property type="entry name" value="DUF7036"/>
</dbReference>
<evidence type="ECO:0000259" key="4">
    <source>
        <dbReference type="Pfam" id="PF23041"/>
    </source>
</evidence>
<feature type="region of interest" description="Disordered" evidence="2">
    <location>
        <begin position="415"/>
        <end position="441"/>
    </location>
</feature>
<feature type="compositionally biased region" description="Pro residues" evidence="2">
    <location>
        <begin position="375"/>
        <end position="390"/>
    </location>
</feature>
<feature type="domain" description="DUF7036" evidence="4">
    <location>
        <begin position="262"/>
        <end position="341"/>
    </location>
</feature>
<protein>
    <submittedName>
        <fullName evidence="5">Uncharacterized protein</fullName>
    </submittedName>
</protein>
<evidence type="ECO:0000259" key="3">
    <source>
        <dbReference type="Pfam" id="PF04504"/>
    </source>
</evidence>
<comment type="similarity">
    <text evidence="1">Belongs to the GeBP family.</text>
</comment>
<dbReference type="Pfam" id="PF04504">
    <property type="entry name" value="GeBP-like_DBD"/>
    <property type="match status" value="1"/>
</dbReference>
<dbReference type="OrthoDB" id="611787at2759"/>
<feature type="region of interest" description="Disordered" evidence="2">
    <location>
        <begin position="1"/>
        <end position="86"/>
    </location>
</feature>
<feature type="compositionally biased region" description="Pro residues" evidence="2">
    <location>
        <begin position="9"/>
        <end position="20"/>
    </location>
</feature>